<feature type="region of interest" description="Disordered" evidence="6">
    <location>
        <begin position="1244"/>
        <end position="1275"/>
    </location>
</feature>
<feature type="region of interest" description="Disordered" evidence="6">
    <location>
        <begin position="810"/>
        <end position="835"/>
    </location>
</feature>
<feature type="region of interest" description="Disordered" evidence="6">
    <location>
        <begin position="944"/>
        <end position="972"/>
    </location>
</feature>
<dbReference type="InterPro" id="IPR003914">
    <property type="entry name" value="Rabaptin"/>
</dbReference>
<feature type="compositionally biased region" description="Basic and acidic residues" evidence="6">
    <location>
        <begin position="811"/>
        <end position="829"/>
    </location>
</feature>
<feature type="compositionally biased region" description="Basic and acidic residues" evidence="6">
    <location>
        <begin position="1670"/>
        <end position="1680"/>
    </location>
</feature>
<reference evidence="9" key="1">
    <citation type="submission" date="2021-02" db="EMBL/GenBank/DDBJ databases">
        <authorList>
            <person name="Nowell W R."/>
        </authorList>
    </citation>
    <scope>NUCLEOTIDE SEQUENCE</scope>
</reference>
<evidence type="ECO:0000313" key="8">
    <source>
        <dbReference type="EMBL" id="CAF0817336.1"/>
    </source>
</evidence>
<protein>
    <recommendedName>
        <fullName evidence="7">FYVE-type domain-containing protein</fullName>
    </recommendedName>
</protein>
<dbReference type="PANTHER" id="PTHR31179:SF7">
    <property type="entry name" value="FYVE-TYPE DOMAIN-CONTAINING PROTEIN"/>
    <property type="match status" value="1"/>
</dbReference>
<feature type="compositionally biased region" description="Polar residues" evidence="6">
    <location>
        <begin position="1628"/>
        <end position="1638"/>
    </location>
</feature>
<evidence type="ECO:0000256" key="3">
    <source>
        <dbReference type="ARBA" id="ARBA00022833"/>
    </source>
</evidence>
<dbReference type="InterPro" id="IPR013083">
    <property type="entry name" value="Znf_RING/FYVE/PHD"/>
</dbReference>
<feature type="compositionally biased region" description="Polar residues" evidence="6">
    <location>
        <begin position="1390"/>
        <end position="1416"/>
    </location>
</feature>
<feature type="compositionally biased region" description="Polar residues" evidence="6">
    <location>
        <begin position="1244"/>
        <end position="1273"/>
    </location>
</feature>
<feature type="compositionally biased region" description="Polar residues" evidence="6">
    <location>
        <begin position="1472"/>
        <end position="1481"/>
    </location>
</feature>
<dbReference type="GO" id="GO:0006897">
    <property type="term" value="P:endocytosis"/>
    <property type="evidence" value="ECO:0007669"/>
    <property type="project" value="InterPro"/>
</dbReference>
<feature type="coiled-coil region" evidence="5">
    <location>
        <begin position="142"/>
        <end position="215"/>
    </location>
</feature>
<proteinExistence type="predicted"/>
<dbReference type="SUPFAM" id="SSF103652">
    <property type="entry name" value="G protein-binding domain"/>
    <property type="match status" value="1"/>
</dbReference>
<dbReference type="Proteomes" id="UP000682733">
    <property type="component" value="Unassembled WGS sequence"/>
</dbReference>
<dbReference type="SUPFAM" id="SSF57903">
    <property type="entry name" value="FYVE/PHD zinc finger"/>
    <property type="match status" value="1"/>
</dbReference>
<feature type="compositionally biased region" description="Basic and acidic residues" evidence="6">
    <location>
        <begin position="1417"/>
        <end position="1427"/>
    </location>
</feature>
<feature type="compositionally biased region" description="Basic residues" evidence="6">
    <location>
        <begin position="1428"/>
        <end position="1441"/>
    </location>
</feature>
<dbReference type="InterPro" id="IPR017455">
    <property type="entry name" value="Znf_FYVE-rel"/>
</dbReference>
<evidence type="ECO:0000256" key="1">
    <source>
        <dbReference type="ARBA" id="ARBA00022723"/>
    </source>
</evidence>
<comment type="caution">
    <text evidence="9">The sequence shown here is derived from an EMBL/GenBank/DDBJ whole genome shotgun (WGS) entry which is preliminary data.</text>
</comment>
<dbReference type="Gene3D" id="3.30.40.10">
    <property type="entry name" value="Zinc/RING finger domain, C3HC4 (zinc finger)"/>
    <property type="match status" value="1"/>
</dbReference>
<feature type="compositionally biased region" description="Polar residues" evidence="6">
    <location>
        <begin position="1451"/>
        <end position="1463"/>
    </location>
</feature>
<keyword evidence="3" id="KW-0862">Zinc</keyword>
<feature type="compositionally biased region" description="Basic and acidic residues" evidence="6">
    <location>
        <begin position="1492"/>
        <end position="1517"/>
    </location>
</feature>
<evidence type="ECO:0000256" key="5">
    <source>
        <dbReference type="SAM" id="Coils"/>
    </source>
</evidence>
<feature type="non-terminal residue" evidence="9">
    <location>
        <position position="1750"/>
    </location>
</feature>
<dbReference type="Pfam" id="PF09311">
    <property type="entry name" value="Rab5-bind"/>
    <property type="match status" value="1"/>
</dbReference>
<feature type="compositionally biased region" description="Low complexity" evidence="6">
    <location>
        <begin position="514"/>
        <end position="528"/>
    </location>
</feature>
<dbReference type="Pfam" id="PF01363">
    <property type="entry name" value="FYVE"/>
    <property type="match status" value="1"/>
</dbReference>
<evidence type="ECO:0000313" key="9">
    <source>
        <dbReference type="EMBL" id="CAF3601461.1"/>
    </source>
</evidence>
<feature type="compositionally biased region" description="Low complexity" evidence="6">
    <location>
        <begin position="873"/>
        <end position="897"/>
    </location>
</feature>
<dbReference type="EMBL" id="CAJOBA010001538">
    <property type="protein sequence ID" value="CAF3601461.1"/>
    <property type="molecule type" value="Genomic_DNA"/>
</dbReference>
<dbReference type="Gene3D" id="1.20.5.730">
    <property type="entry name" value="Single helix bin"/>
    <property type="match status" value="1"/>
</dbReference>
<evidence type="ECO:0000256" key="6">
    <source>
        <dbReference type="SAM" id="MobiDB-lite"/>
    </source>
</evidence>
<dbReference type="InterPro" id="IPR011011">
    <property type="entry name" value="Znf_FYVE_PHD"/>
</dbReference>
<dbReference type="Proteomes" id="UP000677228">
    <property type="component" value="Unassembled WGS sequence"/>
</dbReference>
<evidence type="ECO:0000256" key="4">
    <source>
        <dbReference type="PROSITE-ProRule" id="PRU00091"/>
    </source>
</evidence>
<feature type="compositionally biased region" description="Basic and acidic residues" evidence="6">
    <location>
        <begin position="1689"/>
        <end position="1700"/>
    </location>
</feature>
<keyword evidence="5" id="KW-0175">Coiled coil</keyword>
<keyword evidence="2 4" id="KW-0863">Zinc-finger</keyword>
<dbReference type="EMBL" id="CAJNOK010001538">
    <property type="protein sequence ID" value="CAF0817336.1"/>
    <property type="molecule type" value="Genomic_DNA"/>
</dbReference>
<feature type="region of interest" description="Disordered" evidence="6">
    <location>
        <begin position="1554"/>
        <end position="1750"/>
    </location>
</feature>
<feature type="compositionally biased region" description="Polar residues" evidence="6">
    <location>
        <begin position="1373"/>
        <end position="1383"/>
    </location>
</feature>
<dbReference type="InterPro" id="IPR015390">
    <property type="entry name" value="Rabaptin_Rab5-bd_dom"/>
</dbReference>
<dbReference type="GO" id="GO:0005096">
    <property type="term" value="F:GTPase activator activity"/>
    <property type="evidence" value="ECO:0007669"/>
    <property type="project" value="InterPro"/>
</dbReference>
<dbReference type="GO" id="GO:0008270">
    <property type="term" value="F:zinc ion binding"/>
    <property type="evidence" value="ECO:0007669"/>
    <property type="project" value="UniProtKB-KW"/>
</dbReference>
<sequence>LSGLLKKIEKNDIDFRDTKSHYENLFAEQVNNVKRLVKERELLNLYIKRLETENHTLTTINTDETTRLLAHTVQSPTTIEEAWGLLQKLREQVINQLKVEHKLRNDLQLLHNNYKADIREREQIENLLNRDLNTAKDEIIVLQSIQTEYERITGLKNDLEKQLDDKLNELNITKTVATALTNQLKEKLDLLSKTKSKIEEENVSLRVQIQKMKIDLDNSELVQRDFVKLSQSLQVQLEIIRESEHVLRWHNEEDYHECMNCKTPFTVTWRKHHCRHCGKVLCKDCTNKTVYTGPNNRASRKLETIFSDKVTQYFGAEMKMSPRKTCQLSTANGYNCNLSKGAIRVQSVPYKKSVEVKPTIEENFELSNNTCSNDIVLNNLQQISSGKTVVVNDEDQLCFDKFVSKFSIVADSSITNRTRTPLKLLGPDEIPLIPDAPTNRAPSLQPVWYSEQTLIDNEEVEEEQASTMTFGQRQSSQRRQTIKPEQPILTGVRSAQNEDEYLIKITITTPTISSSSHCSSPTTVSSNSMLNDSSKENRNLPMVLEAEPAVCVQQVSQHEDSFSRLEKQFNEECFGSLNDRTSHCAVLKPVGSEEMSLLTRSQTYSVFPSIEHDILTASDFDKSTVKNEKQLSTTSLSLAFDSRWSQSIELLTTATCEQQKEEELNEGKEEMPCSSYNHLTPINSNDALQLTAITPADIINTWTTSTLAYTSPRKMFAQTLEAIVSMKTGDEQAKSTSLVVCNTEEDNDKTTTRISYMPTLNSLTTQNLDGVDNSCDISHNSEKVSGEANQQINLSLNDDQNLIQHIVPFSHKNDKNESSYHDNENTQEKSDDESLNIIQTIDSELLMRSEQNDKEEEDGEDDANFSFELEQFPSSAQSPNSADQQQQRQSSLSLPPAMCERPPTCADVAYRALLKQPTPRTSLVTNSMSPLARLSKSIQCVVNETDDRDSTKSSTPTHEEVTQSTESSNIEENVNESLEIESGLRAECKSFLGNVLSREYTYNPPLRASVRRNKNDVSALELSEEAIHSITAQAIDDSIRSICSNEMPILQLSLAESSSSSTSPITKACSLLSTSTSKKQEKVVSPARQSELGPLYSTPSRELAISKLFDDEQSTSVEQIVTTIPAPSNEVMQPQASNLIDDELDNQYESNEIRIVDDELNKTDFREEKVDEILGESKSRDVGIIEEARINESRASLQEHQSPIAAIVNIHHSGTKTTLACQTTPSLVTRLQSAQPQTRLLTSGAVNSSCQTTPRTSFRSTAVTGSSQTTPSRISSQQICQQQTTPFSLITRQNLNKKDTSLHAVQPSATVHFQLIHSVELRLQEQAELNSGRHKKTRNEVEKVKTATSQKTNDDAEATSRSGRRKIHKKHNTFVSSDDNNSMGEDVPASPTSSITSKSRLYITRSQQVETVVGSKQQEEATSNERKTKSRTTRQTLKSKSKVIEKDHSQIDSSRTTRKNYQTYKKEKSTDDNASTPDKQFSSSITKKAKASKKEHTVKEPIRDEVSVVDEAKDTSHTRSRRRKAAPYASIETKKAKQEQIISKIGVDIVNKPINNRSTSKKTRSKSSKSAAVVAEVDISPNRRKVLSKQDANDCGSEDVSSSLSRAQSKKFTRSTKSTRIVHDTSAESKTSIIIRTTRQTKKGEGVSVDKNQEEKAVVALKNSSAKSKTKQEDKVESHITTRTRSAKKQQETTEQDKSSDNALTSNGRSRKKKLLNVEDEENDEQGSPSKRQKKLDKSSNNRARRGRQK</sequence>
<feature type="region of interest" description="Disordered" evidence="6">
    <location>
        <begin position="1330"/>
        <end position="1531"/>
    </location>
</feature>
<feature type="compositionally biased region" description="Basic residues" evidence="6">
    <location>
        <begin position="1362"/>
        <end position="1372"/>
    </location>
</feature>
<dbReference type="PROSITE" id="PS50178">
    <property type="entry name" value="ZF_FYVE"/>
    <property type="match status" value="1"/>
</dbReference>
<evidence type="ECO:0000313" key="10">
    <source>
        <dbReference type="Proteomes" id="UP000682733"/>
    </source>
</evidence>
<feature type="region of interest" description="Disordered" evidence="6">
    <location>
        <begin position="514"/>
        <end position="533"/>
    </location>
</feature>
<evidence type="ECO:0000256" key="2">
    <source>
        <dbReference type="ARBA" id="ARBA00022771"/>
    </source>
</evidence>
<organism evidence="9 10">
    <name type="scientific">Didymodactylos carnosus</name>
    <dbReference type="NCBI Taxonomy" id="1234261"/>
    <lineage>
        <taxon>Eukaryota</taxon>
        <taxon>Metazoa</taxon>
        <taxon>Spiralia</taxon>
        <taxon>Gnathifera</taxon>
        <taxon>Rotifera</taxon>
        <taxon>Eurotatoria</taxon>
        <taxon>Bdelloidea</taxon>
        <taxon>Philodinida</taxon>
        <taxon>Philodinidae</taxon>
        <taxon>Didymodactylos</taxon>
    </lineage>
</organism>
<gene>
    <name evidence="8" type="ORF">OVA965_LOCUS5463</name>
    <name evidence="9" type="ORF">TMI583_LOCUS5461</name>
</gene>
<feature type="domain" description="FYVE-type" evidence="7">
    <location>
        <begin position="252"/>
        <end position="289"/>
    </location>
</feature>
<dbReference type="PANTHER" id="PTHR31179">
    <property type="entry name" value="RAB GTPASE-BINDING EFFECTOR PROTEIN"/>
    <property type="match status" value="1"/>
</dbReference>
<name>A0A8S2H4Y9_9BILA</name>
<keyword evidence="1" id="KW-0479">Metal-binding</keyword>
<dbReference type="SMART" id="SM00064">
    <property type="entry name" value="FYVE"/>
    <property type="match status" value="1"/>
</dbReference>
<dbReference type="InterPro" id="IPR000306">
    <property type="entry name" value="Znf_FYVE"/>
</dbReference>
<feature type="region of interest" description="Disordered" evidence="6">
    <location>
        <begin position="872"/>
        <end position="899"/>
    </location>
</feature>
<evidence type="ECO:0000259" key="7">
    <source>
        <dbReference type="PROSITE" id="PS50178"/>
    </source>
</evidence>
<accession>A0A8S2H4Y9</accession>